<keyword evidence="2" id="KW-0812">Transmembrane</keyword>
<dbReference type="Proteomes" id="UP000694844">
    <property type="component" value="Chromosome 10"/>
</dbReference>
<reference evidence="4" key="1">
    <citation type="submission" date="2025-08" db="UniProtKB">
        <authorList>
            <consortium name="RefSeq"/>
        </authorList>
    </citation>
    <scope>IDENTIFICATION</scope>
    <source>
        <tissue evidence="4">Whole sample</tissue>
    </source>
</reference>
<accession>A0A8B8C993</accession>
<keyword evidence="3" id="KW-1185">Reference proteome</keyword>
<sequence length="148" mass="16486">MDLCLEECVGSYGENCQHPCSHQCLELTCDRVNGRCLSGCKNGTYGEICDIANKTEAENLLNQRISSESFFPWLIGVCLVLSIIFIAGVSIFIWRVKSKKLALSCTCVKCAESDLYTNADVPENTSHYQELTHNTERNPNPYSNTAVH</sequence>
<feature type="transmembrane region" description="Helical" evidence="2">
    <location>
        <begin position="70"/>
        <end position="94"/>
    </location>
</feature>
<proteinExistence type="predicted"/>
<name>A0A8B8C993_CRAVI</name>
<evidence type="ECO:0000313" key="4">
    <source>
        <dbReference type="RefSeq" id="XP_022311704.1"/>
    </source>
</evidence>
<evidence type="ECO:0000313" key="3">
    <source>
        <dbReference type="Proteomes" id="UP000694844"/>
    </source>
</evidence>
<gene>
    <name evidence="4" type="primary">LOC111116934</name>
</gene>
<dbReference type="RefSeq" id="XP_022311704.1">
    <property type="nucleotide sequence ID" value="XM_022455996.1"/>
</dbReference>
<keyword evidence="2" id="KW-0472">Membrane</keyword>
<protein>
    <submittedName>
        <fullName evidence="4">Uncharacterized protein LOC111116934</fullName>
    </submittedName>
</protein>
<organism evidence="3 4">
    <name type="scientific">Crassostrea virginica</name>
    <name type="common">Eastern oyster</name>
    <dbReference type="NCBI Taxonomy" id="6565"/>
    <lineage>
        <taxon>Eukaryota</taxon>
        <taxon>Metazoa</taxon>
        <taxon>Spiralia</taxon>
        <taxon>Lophotrochozoa</taxon>
        <taxon>Mollusca</taxon>
        <taxon>Bivalvia</taxon>
        <taxon>Autobranchia</taxon>
        <taxon>Pteriomorphia</taxon>
        <taxon>Ostreida</taxon>
        <taxon>Ostreoidea</taxon>
        <taxon>Ostreidae</taxon>
        <taxon>Crassostrea</taxon>
    </lineage>
</organism>
<feature type="region of interest" description="Disordered" evidence="1">
    <location>
        <begin position="128"/>
        <end position="148"/>
    </location>
</feature>
<keyword evidence="2" id="KW-1133">Transmembrane helix</keyword>
<dbReference type="AlphaFoldDB" id="A0A8B8C993"/>
<dbReference type="KEGG" id="cvn:111116934"/>
<evidence type="ECO:0000256" key="2">
    <source>
        <dbReference type="SAM" id="Phobius"/>
    </source>
</evidence>
<evidence type="ECO:0000256" key="1">
    <source>
        <dbReference type="SAM" id="MobiDB-lite"/>
    </source>
</evidence>
<dbReference type="GeneID" id="111116934"/>